<name>A0A699JVR9_TANCI</name>
<accession>A0A699JVR9</accession>
<comment type="caution">
    <text evidence="1">The sequence shown here is derived from an EMBL/GenBank/DDBJ whole genome shotgun (WGS) entry which is preliminary data.</text>
</comment>
<dbReference type="InterPro" id="IPR043128">
    <property type="entry name" value="Rev_trsase/Diguanyl_cyclase"/>
</dbReference>
<dbReference type="PANTHER" id="PTHR24559">
    <property type="entry name" value="TRANSPOSON TY3-I GAG-POL POLYPROTEIN"/>
    <property type="match status" value="1"/>
</dbReference>
<dbReference type="AlphaFoldDB" id="A0A699JVR9"/>
<proteinExistence type="predicted"/>
<gene>
    <name evidence="1" type="ORF">Tci_632917</name>
</gene>
<protein>
    <submittedName>
        <fullName evidence="1">Retrotransposon protein, putative, Ty3-gypsy subclass</fullName>
    </submittedName>
</protein>
<organism evidence="1">
    <name type="scientific">Tanacetum cinerariifolium</name>
    <name type="common">Dalmatian daisy</name>
    <name type="synonym">Chrysanthemum cinerariifolium</name>
    <dbReference type="NCBI Taxonomy" id="118510"/>
    <lineage>
        <taxon>Eukaryota</taxon>
        <taxon>Viridiplantae</taxon>
        <taxon>Streptophyta</taxon>
        <taxon>Embryophyta</taxon>
        <taxon>Tracheophyta</taxon>
        <taxon>Spermatophyta</taxon>
        <taxon>Magnoliopsida</taxon>
        <taxon>eudicotyledons</taxon>
        <taxon>Gunneridae</taxon>
        <taxon>Pentapetalae</taxon>
        <taxon>asterids</taxon>
        <taxon>campanulids</taxon>
        <taxon>Asterales</taxon>
        <taxon>Asteraceae</taxon>
        <taxon>Asteroideae</taxon>
        <taxon>Anthemideae</taxon>
        <taxon>Anthemidinae</taxon>
        <taxon>Tanacetum</taxon>
    </lineage>
</organism>
<dbReference type="EMBL" id="BKCJ010454539">
    <property type="protein sequence ID" value="GFA60945.1"/>
    <property type="molecule type" value="Genomic_DNA"/>
</dbReference>
<reference evidence="1" key="1">
    <citation type="journal article" date="2019" name="Sci. Rep.">
        <title>Draft genome of Tanacetum cinerariifolium, the natural source of mosquito coil.</title>
        <authorList>
            <person name="Yamashiro T."/>
            <person name="Shiraishi A."/>
            <person name="Satake H."/>
            <person name="Nakayama K."/>
        </authorList>
    </citation>
    <scope>NUCLEOTIDE SEQUENCE</scope>
</reference>
<dbReference type="PANTHER" id="PTHR24559:SF442">
    <property type="entry name" value="RNA-DIRECTED DNA POLYMERASE HOMOLOG"/>
    <property type="match status" value="1"/>
</dbReference>
<dbReference type="SUPFAM" id="SSF56672">
    <property type="entry name" value="DNA/RNA polymerases"/>
    <property type="match status" value="1"/>
</dbReference>
<sequence length="110" mass="12805">MEFADVVPEEIPSGLAVMQDIQHCIDFVPGLSIPNKLAYRMNPKEHEELQRQVTKLLEKVFDEGEYHQIRMRLGDEWKTVFKTCDGLYESIFMTFGLTNASSTFMRLMNQ</sequence>
<evidence type="ECO:0000313" key="1">
    <source>
        <dbReference type="EMBL" id="GFA60945.1"/>
    </source>
</evidence>
<dbReference type="Gene3D" id="3.10.10.10">
    <property type="entry name" value="HIV Type 1 Reverse Transcriptase, subunit A, domain 1"/>
    <property type="match status" value="2"/>
</dbReference>
<feature type="non-terminal residue" evidence="1">
    <location>
        <position position="110"/>
    </location>
</feature>
<dbReference type="InterPro" id="IPR053134">
    <property type="entry name" value="RNA-dir_DNA_polymerase"/>
</dbReference>
<dbReference type="InterPro" id="IPR043502">
    <property type="entry name" value="DNA/RNA_pol_sf"/>
</dbReference>
<dbReference type="Gene3D" id="3.30.70.270">
    <property type="match status" value="1"/>
</dbReference>